<reference evidence="2 3" key="2">
    <citation type="submission" date="2017-10" db="EMBL/GenBank/DDBJ databases">
        <authorList>
            <person name="Banno H."/>
            <person name="Chua N.-H."/>
        </authorList>
    </citation>
    <scope>NUCLEOTIDE SEQUENCE [LARGE SCALE GENOMIC DNA]</scope>
    <source>
        <strain evidence="2 3">JK626</strain>
    </source>
</reference>
<sequence length="306" mass="35107">MNLDVFEQRFFDSEFKSKKEMTKAFNELSVDDRLDFLDELSKEEKTKFISDIRTQAVKDFWTHEQSLIKEGKCTRDWTPNQVEDILNISEKTGMESINGDAAIDINGKKYYGHHMMNVAEYPEYAGDWRNIQALDYNEHYQGAHAGNTKNPTRAYYEPETGKNIPVDLSKLEKGADVKSGQGYIPEKKCIFKSDAEINNSYSKHGSINSGERLALKNIELSKSSKGSQEDFFRGHDVAKRYGCKDFAKKFGVDVLPTNAAEKSNIIDRNDSYSNEPVKNNKSKMRINNAQHISRTQKQNMRRQISL</sequence>
<accession>A0A2G3DWV2</accession>
<reference evidence="2 3" key="1">
    <citation type="submission" date="2017-10" db="EMBL/GenBank/DDBJ databases">
        <title>Resolving the taxonomy of Roseburia spp., Eubacterium rectale and Agathobacter spp. through phylogenomic analysis.</title>
        <authorList>
            <person name="Sheridan P.O."/>
            <person name="Walker A.W."/>
            <person name="Duncan S.H."/>
            <person name="Scott K.P."/>
            <person name="Toole P.W.O."/>
            <person name="Luis P."/>
            <person name="Flint H.J."/>
        </authorList>
    </citation>
    <scope>NUCLEOTIDE SEQUENCE [LARGE SCALE GENOMIC DNA]</scope>
    <source>
        <strain evidence="2 3">JK626</strain>
    </source>
</reference>
<dbReference type="InterPro" id="IPR028916">
    <property type="entry name" value="Tox-GHH_dom"/>
</dbReference>
<feature type="domain" description="Tox-GHH" evidence="1">
    <location>
        <begin position="43"/>
        <end position="94"/>
    </location>
</feature>
<evidence type="ECO:0000313" key="3">
    <source>
        <dbReference type="Proteomes" id="UP000225889"/>
    </source>
</evidence>
<evidence type="ECO:0000313" key="2">
    <source>
        <dbReference type="EMBL" id="PHU35508.1"/>
    </source>
</evidence>
<gene>
    <name evidence="2" type="ORF">CSX01_02600</name>
</gene>
<dbReference type="AlphaFoldDB" id="A0A2G3DWV2"/>
<dbReference type="EMBL" id="PDYF01000008">
    <property type="protein sequence ID" value="PHU35508.1"/>
    <property type="molecule type" value="Genomic_DNA"/>
</dbReference>
<dbReference type="Pfam" id="PF15636">
    <property type="entry name" value="Tox-GHH"/>
    <property type="match status" value="1"/>
</dbReference>
<organism evidence="2 3">
    <name type="scientific">Pseudobutyrivibrio ruminis</name>
    <dbReference type="NCBI Taxonomy" id="46206"/>
    <lineage>
        <taxon>Bacteria</taxon>
        <taxon>Bacillati</taxon>
        <taxon>Bacillota</taxon>
        <taxon>Clostridia</taxon>
        <taxon>Lachnospirales</taxon>
        <taxon>Lachnospiraceae</taxon>
        <taxon>Pseudobutyrivibrio</taxon>
    </lineage>
</organism>
<name>A0A2G3DWV2_9FIRM</name>
<evidence type="ECO:0000259" key="1">
    <source>
        <dbReference type="Pfam" id="PF15636"/>
    </source>
</evidence>
<comment type="caution">
    <text evidence="2">The sequence shown here is derived from an EMBL/GenBank/DDBJ whole genome shotgun (WGS) entry which is preliminary data.</text>
</comment>
<proteinExistence type="predicted"/>
<protein>
    <recommendedName>
        <fullName evidence="1">Tox-GHH domain-containing protein</fullName>
    </recommendedName>
</protein>
<dbReference type="Proteomes" id="UP000225889">
    <property type="component" value="Unassembled WGS sequence"/>
</dbReference>
<dbReference type="RefSeq" id="WP_099391333.1">
    <property type="nucleotide sequence ID" value="NZ_PDYF01000008.1"/>
</dbReference>